<dbReference type="Pfam" id="PF09954">
    <property type="entry name" value="DUF2188"/>
    <property type="match status" value="1"/>
</dbReference>
<evidence type="ECO:0000313" key="3">
    <source>
        <dbReference type="Proteomes" id="UP000782705"/>
    </source>
</evidence>
<reference evidence="2 3" key="1">
    <citation type="submission" date="2016-06" db="EMBL/GenBank/DDBJ databases">
        <title>Four novel species of enterococci isolated from chicken manure.</title>
        <authorList>
            <person name="Van Tyne D."/>
        </authorList>
    </citation>
    <scope>NUCLEOTIDE SEQUENCE [LARGE SCALE GENOMIC DNA]</scope>
    <source>
        <strain evidence="2 3">CU12B</strain>
    </source>
</reference>
<gene>
    <name evidence="2" type="ORF">BAU17_04295</name>
</gene>
<dbReference type="RefSeq" id="WP_161901991.1">
    <property type="nucleotide sequence ID" value="NZ_MAEL01000035.1"/>
</dbReference>
<comment type="caution">
    <text evidence="2">The sequence shown here is derived from an EMBL/GenBank/DDBJ whole genome shotgun (WGS) entry which is preliminary data.</text>
</comment>
<evidence type="ECO:0000256" key="1">
    <source>
        <dbReference type="SAM" id="MobiDB-lite"/>
    </source>
</evidence>
<evidence type="ECO:0000313" key="2">
    <source>
        <dbReference type="EMBL" id="KAF1304121.1"/>
    </source>
</evidence>
<feature type="compositionally biased region" description="Basic and acidic residues" evidence="1">
    <location>
        <begin position="58"/>
        <end position="81"/>
    </location>
</feature>
<evidence type="ECO:0008006" key="4">
    <source>
        <dbReference type="Google" id="ProtNLM"/>
    </source>
</evidence>
<protein>
    <recommendedName>
        <fullName evidence="4">DUF2188 domain-containing protein</fullName>
    </recommendedName>
</protein>
<dbReference type="EMBL" id="MAEL01000035">
    <property type="protein sequence ID" value="KAF1304121.1"/>
    <property type="molecule type" value="Genomic_DNA"/>
</dbReference>
<feature type="region of interest" description="Disordered" evidence="1">
    <location>
        <begin position="54"/>
        <end position="81"/>
    </location>
</feature>
<proteinExistence type="predicted"/>
<sequence>MAWNMQDYPTSMKNLDVLTRKKAIDIGNALLADKYPEERAIPIAISQAKEWVENATSQERHDFANTKNPSKADSHDSNPEHSRLLDVPVLVKFDAEQKEWLVISEGAKRASDRFHTKKEAVKRGSEIAENKNSTLKVYKMDGTLQEKKNFERD</sequence>
<dbReference type="Proteomes" id="UP000782705">
    <property type="component" value="Unassembled WGS sequence"/>
</dbReference>
<name>A0ABQ6YZS8_9ENTE</name>
<keyword evidence="3" id="KW-1185">Reference proteome</keyword>
<organism evidence="2 3">
    <name type="scientific">Candidatus Enterococcus willemsii</name>
    <dbReference type="NCBI Taxonomy" id="1857215"/>
    <lineage>
        <taxon>Bacteria</taxon>
        <taxon>Bacillati</taxon>
        <taxon>Bacillota</taxon>
        <taxon>Bacilli</taxon>
        <taxon>Lactobacillales</taxon>
        <taxon>Enterococcaceae</taxon>
        <taxon>Enterococcus</taxon>
    </lineage>
</organism>
<accession>A0ABQ6YZS8</accession>
<dbReference type="InterPro" id="IPR018691">
    <property type="entry name" value="DUF2188"/>
</dbReference>